<dbReference type="EMBL" id="JAPQKO010000001">
    <property type="protein sequence ID" value="KAJ5182693.1"/>
    <property type="molecule type" value="Genomic_DNA"/>
</dbReference>
<evidence type="ECO:0000256" key="4">
    <source>
        <dbReference type="ARBA" id="ARBA00022723"/>
    </source>
</evidence>
<dbReference type="PROSITE" id="PS00086">
    <property type="entry name" value="CYTOCHROME_P450"/>
    <property type="match status" value="1"/>
</dbReference>
<evidence type="ECO:0000256" key="8">
    <source>
        <dbReference type="PIRSR" id="PIRSR602401-1"/>
    </source>
</evidence>
<dbReference type="SUPFAM" id="SSF48264">
    <property type="entry name" value="Cytochrome P450"/>
    <property type="match status" value="1"/>
</dbReference>
<dbReference type="OrthoDB" id="3945418at2759"/>
<dbReference type="AlphaFoldDB" id="A0A9W9LYL0"/>
<dbReference type="Gene3D" id="1.10.630.10">
    <property type="entry name" value="Cytochrome P450"/>
    <property type="match status" value="1"/>
</dbReference>
<dbReference type="Proteomes" id="UP001146351">
    <property type="component" value="Unassembled WGS sequence"/>
</dbReference>
<evidence type="ECO:0000256" key="5">
    <source>
        <dbReference type="ARBA" id="ARBA00023002"/>
    </source>
</evidence>
<dbReference type="GO" id="GO:0016705">
    <property type="term" value="F:oxidoreductase activity, acting on paired donors, with incorporation or reduction of molecular oxygen"/>
    <property type="evidence" value="ECO:0007669"/>
    <property type="project" value="InterPro"/>
</dbReference>
<keyword evidence="11" id="KW-1185">Reference proteome</keyword>
<evidence type="ECO:0000313" key="11">
    <source>
        <dbReference type="Proteomes" id="UP001146351"/>
    </source>
</evidence>
<evidence type="ECO:0000256" key="2">
    <source>
        <dbReference type="ARBA" id="ARBA00010617"/>
    </source>
</evidence>
<evidence type="ECO:0000256" key="1">
    <source>
        <dbReference type="ARBA" id="ARBA00001971"/>
    </source>
</evidence>
<dbReference type="InterPro" id="IPR001128">
    <property type="entry name" value="Cyt_P450"/>
</dbReference>
<dbReference type="InterPro" id="IPR017972">
    <property type="entry name" value="Cyt_P450_CS"/>
</dbReference>
<accession>A0A9W9LYL0</accession>
<evidence type="ECO:0000256" key="7">
    <source>
        <dbReference type="ARBA" id="ARBA00023033"/>
    </source>
</evidence>
<dbReference type="PANTHER" id="PTHR24305">
    <property type="entry name" value="CYTOCHROME P450"/>
    <property type="match status" value="1"/>
</dbReference>
<dbReference type="GO" id="GO:0004497">
    <property type="term" value="F:monooxygenase activity"/>
    <property type="evidence" value="ECO:0007669"/>
    <property type="project" value="UniProtKB-KW"/>
</dbReference>
<evidence type="ECO:0008006" key="12">
    <source>
        <dbReference type="Google" id="ProtNLM"/>
    </source>
</evidence>
<keyword evidence="6 8" id="KW-0408">Iron</keyword>
<dbReference type="InterPro" id="IPR002401">
    <property type="entry name" value="Cyt_P450_E_grp-I"/>
</dbReference>
<dbReference type="GO" id="GO:0005506">
    <property type="term" value="F:iron ion binding"/>
    <property type="evidence" value="ECO:0007669"/>
    <property type="project" value="InterPro"/>
</dbReference>
<dbReference type="CDD" id="cd11062">
    <property type="entry name" value="CYP58-like"/>
    <property type="match status" value="1"/>
</dbReference>
<reference evidence="10" key="2">
    <citation type="journal article" date="2023" name="IMA Fungus">
        <title>Comparative genomic study of the Penicillium genus elucidates a diverse pangenome and 15 lateral gene transfer events.</title>
        <authorList>
            <person name="Petersen C."/>
            <person name="Sorensen T."/>
            <person name="Nielsen M.R."/>
            <person name="Sondergaard T.E."/>
            <person name="Sorensen J.L."/>
            <person name="Fitzpatrick D.A."/>
            <person name="Frisvad J.C."/>
            <person name="Nielsen K.L."/>
        </authorList>
    </citation>
    <scope>NUCLEOTIDE SEQUENCE</scope>
    <source>
        <strain evidence="10">IBT 21917</strain>
    </source>
</reference>
<comment type="similarity">
    <text evidence="2 9">Belongs to the cytochrome P450 family.</text>
</comment>
<sequence length="502" mass="56921">MSRLVLFGVAGVLWIVVKTIYRLYFHPLSKFPGPKLAAATSTYEAYFNIIKGGMFIWELQRLHDVYGPIIRIGPSELHIRDSNYYDEIYAPITRPREKIAEIVRAFDLDGSGFSSVGADTHRERRAPIERYFSKQSIINMEHMIWESLDKLNGHLRNAYHSHKVVSMDAAFAGLSSDIVHQYSFGLYSRCLDPEDFKGNVRDGVNAVLKMSHIANFCPVLPKIINCFPVWFLRYVSPPAAALADMREFLRSGMRDALSGKPVPKSSVIEAYSGPRMPPHLRGVERLTDDAMTLIIGGTETTSRSLCVGIFNVLSNKNIQSRLREELRTVMPTPETRPTWNQLEQLPYMRCVALETFRLSTGIASRSPRAAPLEALRYKEYVIPPKTAVGCTNHFVLTDPEIFPNPLTFDPERWVRAAEKGERLERYMVNFSKGSRMCLAPNLAHAELYLTLAILIRRFELELYKTSAKDVEFARDYGVPCPDSGFCRVNVLVKGLVDETDVN</sequence>
<keyword evidence="3 8" id="KW-0349">Heme</keyword>
<evidence type="ECO:0000313" key="10">
    <source>
        <dbReference type="EMBL" id="KAJ5182693.1"/>
    </source>
</evidence>
<dbReference type="PANTHER" id="PTHR24305:SF157">
    <property type="entry name" value="N-ACETYLTRYPTOPHAN 6-HYDROXYLASE IVOC-RELATED"/>
    <property type="match status" value="1"/>
</dbReference>
<feature type="binding site" description="axial binding residue" evidence="8">
    <location>
        <position position="437"/>
    </location>
    <ligand>
        <name>heme</name>
        <dbReference type="ChEBI" id="CHEBI:30413"/>
    </ligand>
    <ligandPart>
        <name>Fe</name>
        <dbReference type="ChEBI" id="CHEBI:18248"/>
    </ligandPart>
</feature>
<dbReference type="GO" id="GO:0043386">
    <property type="term" value="P:mycotoxin biosynthetic process"/>
    <property type="evidence" value="ECO:0007669"/>
    <property type="project" value="UniProtKB-ARBA"/>
</dbReference>
<name>A0A9W9LYL0_9EURO</name>
<gene>
    <name evidence="10" type="ORF">N7492_000309</name>
</gene>
<protein>
    <recommendedName>
        <fullName evidence="12">Cytochrome P450</fullName>
    </recommendedName>
</protein>
<reference evidence="10" key="1">
    <citation type="submission" date="2022-11" db="EMBL/GenBank/DDBJ databases">
        <authorList>
            <person name="Petersen C."/>
        </authorList>
    </citation>
    <scope>NUCLEOTIDE SEQUENCE</scope>
    <source>
        <strain evidence="10">IBT 21917</strain>
    </source>
</reference>
<keyword evidence="4 8" id="KW-0479">Metal-binding</keyword>
<dbReference type="InterPro" id="IPR050121">
    <property type="entry name" value="Cytochrome_P450_monoxygenase"/>
</dbReference>
<proteinExistence type="inferred from homology"/>
<keyword evidence="7 9" id="KW-0503">Monooxygenase</keyword>
<evidence type="ECO:0000256" key="9">
    <source>
        <dbReference type="RuleBase" id="RU000461"/>
    </source>
</evidence>
<comment type="caution">
    <text evidence="10">The sequence shown here is derived from an EMBL/GenBank/DDBJ whole genome shotgun (WGS) entry which is preliminary data.</text>
</comment>
<keyword evidence="5 9" id="KW-0560">Oxidoreductase</keyword>
<comment type="cofactor">
    <cofactor evidence="1 8">
        <name>heme</name>
        <dbReference type="ChEBI" id="CHEBI:30413"/>
    </cofactor>
</comment>
<dbReference type="Pfam" id="PF00067">
    <property type="entry name" value="p450"/>
    <property type="match status" value="1"/>
</dbReference>
<evidence type="ECO:0000256" key="6">
    <source>
        <dbReference type="ARBA" id="ARBA00023004"/>
    </source>
</evidence>
<organism evidence="10 11">
    <name type="scientific">Penicillium capsulatum</name>
    <dbReference type="NCBI Taxonomy" id="69766"/>
    <lineage>
        <taxon>Eukaryota</taxon>
        <taxon>Fungi</taxon>
        <taxon>Dikarya</taxon>
        <taxon>Ascomycota</taxon>
        <taxon>Pezizomycotina</taxon>
        <taxon>Eurotiomycetes</taxon>
        <taxon>Eurotiomycetidae</taxon>
        <taxon>Eurotiales</taxon>
        <taxon>Aspergillaceae</taxon>
        <taxon>Penicillium</taxon>
    </lineage>
</organism>
<dbReference type="PRINTS" id="PR00463">
    <property type="entry name" value="EP450I"/>
</dbReference>
<evidence type="ECO:0000256" key="3">
    <source>
        <dbReference type="ARBA" id="ARBA00022617"/>
    </source>
</evidence>
<dbReference type="InterPro" id="IPR036396">
    <property type="entry name" value="Cyt_P450_sf"/>
</dbReference>
<dbReference type="GO" id="GO:0020037">
    <property type="term" value="F:heme binding"/>
    <property type="evidence" value="ECO:0007669"/>
    <property type="project" value="InterPro"/>
</dbReference>